<dbReference type="FunFam" id="3.10.20.30:FF:000002">
    <property type="entry name" value="GTP pyrophosphokinase (RelA/SpoT)"/>
    <property type="match status" value="1"/>
</dbReference>
<dbReference type="GO" id="GO:0016301">
    <property type="term" value="F:kinase activity"/>
    <property type="evidence" value="ECO:0007669"/>
    <property type="project" value="UniProtKB-KW"/>
</dbReference>
<dbReference type="SUPFAM" id="SSF55021">
    <property type="entry name" value="ACT-like"/>
    <property type="match status" value="1"/>
</dbReference>
<dbReference type="SUPFAM" id="SSF81271">
    <property type="entry name" value="TGS-like"/>
    <property type="match status" value="1"/>
</dbReference>
<dbReference type="Gene3D" id="3.30.460.10">
    <property type="entry name" value="Beta Polymerase, domain 2"/>
    <property type="match status" value="1"/>
</dbReference>
<dbReference type="InterPro" id="IPR045600">
    <property type="entry name" value="RelA/SpoT_AH_RIS"/>
</dbReference>
<dbReference type="Gene3D" id="1.10.3210.10">
    <property type="entry name" value="Hypothetical protein af1432"/>
    <property type="match status" value="1"/>
</dbReference>
<dbReference type="Pfam" id="PF04607">
    <property type="entry name" value="RelA_SpoT"/>
    <property type="match status" value="1"/>
</dbReference>
<dbReference type="InterPro" id="IPR007685">
    <property type="entry name" value="RelA_SpoT"/>
</dbReference>
<comment type="similarity">
    <text evidence="1">Belongs to the relA/spoT family.</text>
</comment>
<dbReference type="GO" id="GO:0015969">
    <property type="term" value="P:guanosine tetraphosphate metabolic process"/>
    <property type="evidence" value="ECO:0007669"/>
    <property type="project" value="InterPro"/>
</dbReference>
<keyword evidence="4" id="KW-1185">Reference proteome</keyword>
<dbReference type="CDD" id="cd05399">
    <property type="entry name" value="NT_Rel-Spo_like"/>
    <property type="match status" value="1"/>
</dbReference>
<dbReference type="InterPro" id="IPR002912">
    <property type="entry name" value="ACT_dom"/>
</dbReference>
<dbReference type="SMART" id="SM00954">
    <property type="entry name" value="RelA_SpoT"/>
    <property type="match status" value="1"/>
</dbReference>
<name>A0A3D9HET9_9FLAO</name>
<keyword evidence="3" id="KW-0418">Kinase</keyword>
<dbReference type="InterPro" id="IPR004811">
    <property type="entry name" value="RelA/Spo_fam"/>
</dbReference>
<dbReference type="InterPro" id="IPR043519">
    <property type="entry name" value="NT_sf"/>
</dbReference>
<dbReference type="InterPro" id="IPR045865">
    <property type="entry name" value="ACT-like_dom_sf"/>
</dbReference>
<evidence type="ECO:0000313" key="3">
    <source>
        <dbReference type="EMBL" id="RED47965.1"/>
    </source>
</evidence>
<dbReference type="InterPro" id="IPR033655">
    <property type="entry name" value="TGS_RelA/SpoT"/>
</dbReference>
<dbReference type="SMART" id="SM00471">
    <property type="entry name" value="HDc"/>
    <property type="match status" value="1"/>
</dbReference>
<dbReference type="SUPFAM" id="SSF109604">
    <property type="entry name" value="HD-domain/PDEase-like"/>
    <property type="match status" value="1"/>
</dbReference>
<dbReference type="InterPro" id="IPR003607">
    <property type="entry name" value="HD/PDEase_dom"/>
</dbReference>
<dbReference type="CDD" id="cd01668">
    <property type="entry name" value="TGS_RSH"/>
    <property type="match status" value="1"/>
</dbReference>
<proteinExistence type="inferred from homology"/>
<dbReference type="EMBL" id="QRDX01000005">
    <property type="protein sequence ID" value="RED47965.1"/>
    <property type="molecule type" value="Genomic_DNA"/>
</dbReference>
<comment type="function">
    <text evidence="1">In eubacteria ppGpp (guanosine 3'-diphosphate 5'-diphosphate) is a mediator of the stringent response that coordinates a variety of cellular activities in response to changes in nutritional abundance.</text>
</comment>
<evidence type="ECO:0000259" key="2">
    <source>
        <dbReference type="PROSITE" id="PS51880"/>
    </source>
</evidence>
<keyword evidence="3" id="KW-0808">Transferase</keyword>
<sequence length="739" mass="84494">MTAQEIEIENAAITKAYKELLKVSYTTLSDDDKKLIRSAFEVAMDGHKDQRRKSGEAYIFHPLAVAKIVAQEIGLDGTSIAAALLHDVVEDSPDYTIEDIRKRFGETVATIVDGLTKISSMSKEKDMDVSLQAENFRKMLLTLNDDVRVIIIKIADRLHNMQTMDSMRPDKQEKIASETLYIYAPLAHRIGLYNIKTELEDLGLKYTDPDVYFDILGKIKESKEEQDEYINQFSSVIKKSLDKENFKYTIKGRPKSIFSIRKKMRSQGVSFDEVYDKFAIRIIYESDLENEKFFAWKIYSIVTDHFRPNPIRLRDWISSPKSTGYEALHITVMGPKGRWVEVQIRSERMNEIAEKGYAAHYKYKQGKEKEDNLDTWINRLQEALENPETNAVDFVEQFKLNLYSKEIFVFTPRGDLKSLPKGATALDFAFSIHTEVGMKTRGAKVNGKLVPLSHELKSGDQVDILTSDTTKPNPNWLDYTTTARARSKIKSSLREDKKRIGEEGKEILRRKLKQLKITLNESSVNELVNYFKLKTSLDLFYRVGIGTIDNTMLKNFATSRSNALMSFIKSKIKRKANVSKEEIEREEVTANYDSLVFGKDEEKLDYKLSNCCNPIPGDQVFGFLTVSDGIKVHKKNCPNALSLQSNYAYRIMPAKWVDSSQTEFLAKIRVSGIDHIGLVNEITQVISSNMHVNMKSLNFESNDGLFSGKINLIIKNNTIIKKLIEKLKKINGIDKVTRL</sequence>
<dbReference type="InterPro" id="IPR012676">
    <property type="entry name" value="TGS-like"/>
</dbReference>
<dbReference type="PANTHER" id="PTHR21262">
    <property type="entry name" value="GUANOSINE-3',5'-BIS DIPHOSPHATE 3'-PYROPHOSPHOHYDROLASE"/>
    <property type="match status" value="1"/>
</dbReference>
<dbReference type="Pfam" id="PF02824">
    <property type="entry name" value="TGS"/>
    <property type="match status" value="1"/>
</dbReference>
<reference evidence="3 4" key="1">
    <citation type="submission" date="2018-07" db="EMBL/GenBank/DDBJ databases">
        <title>Genomic Encyclopedia of Type Strains, Phase III (KMG-III): the genomes of soil and plant-associated and newly described type strains.</title>
        <authorList>
            <person name="Whitman W."/>
        </authorList>
    </citation>
    <scope>NUCLEOTIDE SEQUENCE [LARGE SCALE GENOMIC DNA]</scope>
    <source>
        <strain evidence="3 4">CECT 8487</strain>
    </source>
</reference>
<dbReference type="SUPFAM" id="SSF81301">
    <property type="entry name" value="Nucleotidyltransferase"/>
    <property type="match status" value="1"/>
</dbReference>
<dbReference type="Proteomes" id="UP000256629">
    <property type="component" value="Unassembled WGS sequence"/>
</dbReference>
<dbReference type="OrthoDB" id="9805041at2"/>
<evidence type="ECO:0000313" key="4">
    <source>
        <dbReference type="Proteomes" id="UP000256629"/>
    </source>
</evidence>
<comment type="caution">
    <text evidence="3">The sequence shown here is derived from an EMBL/GenBank/DDBJ whole genome shotgun (WGS) entry which is preliminary data.</text>
</comment>
<accession>A0A3D9HET9</accession>
<dbReference type="CDD" id="cd00077">
    <property type="entry name" value="HDc"/>
    <property type="match status" value="1"/>
</dbReference>
<dbReference type="Pfam" id="PF13328">
    <property type="entry name" value="HD_4"/>
    <property type="match status" value="1"/>
</dbReference>
<dbReference type="Pfam" id="PF19296">
    <property type="entry name" value="RelA_AH_RIS"/>
    <property type="match status" value="1"/>
</dbReference>
<dbReference type="InterPro" id="IPR004095">
    <property type="entry name" value="TGS"/>
</dbReference>
<dbReference type="FunFam" id="1.10.3210.10:FF:000001">
    <property type="entry name" value="GTP pyrophosphokinase RelA"/>
    <property type="match status" value="1"/>
</dbReference>
<gene>
    <name evidence="3" type="ORF">DFQ02_105192</name>
</gene>
<organism evidence="3 4">
    <name type="scientific">Seonamhaeicola aphaedonensis</name>
    <dbReference type="NCBI Taxonomy" id="1461338"/>
    <lineage>
        <taxon>Bacteria</taxon>
        <taxon>Pseudomonadati</taxon>
        <taxon>Bacteroidota</taxon>
        <taxon>Flavobacteriia</taxon>
        <taxon>Flavobacteriales</taxon>
        <taxon>Flavobacteriaceae</taxon>
    </lineage>
</organism>
<dbReference type="PANTHER" id="PTHR21262:SF31">
    <property type="entry name" value="GTP PYROPHOSPHOKINASE"/>
    <property type="match status" value="1"/>
</dbReference>
<dbReference type="Pfam" id="PF13291">
    <property type="entry name" value="ACT_4"/>
    <property type="match status" value="1"/>
</dbReference>
<dbReference type="RefSeq" id="WP_116524321.1">
    <property type="nucleotide sequence ID" value="NZ_QRDX01000005.1"/>
</dbReference>
<dbReference type="AlphaFoldDB" id="A0A3D9HET9"/>
<dbReference type="GO" id="GO:0005886">
    <property type="term" value="C:plasma membrane"/>
    <property type="evidence" value="ECO:0007669"/>
    <property type="project" value="TreeGrafter"/>
</dbReference>
<dbReference type="InterPro" id="IPR012675">
    <property type="entry name" value="Beta-grasp_dom_sf"/>
</dbReference>
<dbReference type="Gene3D" id="3.10.20.30">
    <property type="match status" value="1"/>
</dbReference>
<feature type="domain" description="TGS" evidence="2">
    <location>
        <begin position="405"/>
        <end position="466"/>
    </location>
</feature>
<evidence type="ECO:0000256" key="1">
    <source>
        <dbReference type="RuleBase" id="RU003847"/>
    </source>
</evidence>
<protein>
    <submittedName>
        <fullName evidence="3">GTP pyrophosphokinase</fullName>
    </submittedName>
</protein>
<dbReference type="PROSITE" id="PS51880">
    <property type="entry name" value="TGS"/>
    <property type="match status" value="1"/>
</dbReference>
<dbReference type="NCBIfam" id="TIGR00691">
    <property type="entry name" value="spoT_relA"/>
    <property type="match status" value="1"/>
</dbReference>
<dbReference type="Gene3D" id="3.30.70.260">
    <property type="match status" value="1"/>
</dbReference>